<organism evidence="2 3">
    <name type="scientific">Nelumbo nucifera</name>
    <name type="common">Sacred lotus</name>
    <dbReference type="NCBI Taxonomy" id="4432"/>
    <lineage>
        <taxon>Eukaryota</taxon>
        <taxon>Viridiplantae</taxon>
        <taxon>Streptophyta</taxon>
        <taxon>Embryophyta</taxon>
        <taxon>Tracheophyta</taxon>
        <taxon>Spermatophyta</taxon>
        <taxon>Magnoliopsida</taxon>
        <taxon>Proteales</taxon>
        <taxon>Nelumbonaceae</taxon>
        <taxon>Nelumbo</taxon>
    </lineage>
</organism>
<dbReference type="EMBL" id="DUZY01000004">
    <property type="protein sequence ID" value="DAD34641.1"/>
    <property type="molecule type" value="Genomic_DNA"/>
</dbReference>
<evidence type="ECO:0000256" key="1">
    <source>
        <dbReference type="SAM" id="MobiDB-lite"/>
    </source>
</evidence>
<comment type="caution">
    <text evidence="2">The sequence shown here is derived from an EMBL/GenBank/DDBJ whole genome shotgun (WGS) entry which is preliminary data.</text>
</comment>
<proteinExistence type="predicted"/>
<gene>
    <name evidence="2" type="ORF">HUJ06_005281</name>
</gene>
<dbReference type="AlphaFoldDB" id="A0A822YSU4"/>
<name>A0A822YSU4_NELNU</name>
<sequence>MITNNHCCTRAAPPNTHPSGTGREKRKKKRRENKTLKNKKISFCLHMRVLHLSTLLGRNPGVFFRQQLHSLLFKVVFEENQGFSSLKPSSSGCFFLKFPLYRRLLIKS</sequence>
<evidence type="ECO:0000313" key="3">
    <source>
        <dbReference type="Proteomes" id="UP000607653"/>
    </source>
</evidence>
<reference evidence="2 3" key="1">
    <citation type="journal article" date="2020" name="Mol. Biol. Evol.">
        <title>Distinct Expression and Methylation Patterns for Genes with Different Fates following a Single Whole-Genome Duplication in Flowering Plants.</title>
        <authorList>
            <person name="Shi T."/>
            <person name="Rahmani R.S."/>
            <person name="Gugger P.F."/>
            <person name="Wang M."/>
            <person name="Li H."/>
            <person name="Zhang Y."/>
            <person name="Li Z."/>
            <person name="Wang Q."/>
            <person name="Van de Peer Y."/>
            <person name="Marchal K."/>
            <person name="Chen J."/>
        </authorList>
    </citation>
    <scope>NUCLEOTIDE SEQUENCE [LARGE SCALE GENOMIC DNA]</scope>
    <source>
        <tissue evidence="2">Leaf</tissue>
    </source>
</reference>
<feature type="compositionally biased region" description="Basic residues" evidence="1">
    <location>
        <begin position="24"/>
        <end position="33"/>
    </location>
</feature>
<keyword evidence="3" id="KW-1185">Reference proteome</keyword>
<feature type="region of interest" description="Disordered" evidence="1">
    <location>
        <begin position="1"/>
        <end position="33"/>
    </location>
</feature>
<protein>
    <submittedName>
        <fullName evidence="2">Uncharacterized protein</fullName>
    </submittedName>
</protein>
<evidence type="ECO:0000313" key="2">
    <source>
        <dbReference type="EMBL" id="DAD34641.1"/>
    </source>
</evidence>
<accession>A0A822YSU4</accession>
<dbReference type="Proteomes" id="UP000607653">
    <property type="component" value="Unassembled WGS sequence"/>
</dbReference>